<sequence>MERLRSHRDFVTVLKQRNKVTSRDIVLHYRFFAGDANISATAVPALNKTASTQPVSGLVSEAKPGLPEVQNPSGVASGDSLLGEQPMTRRRLGLAVAKNVGNAVTRNGVKRRFRQLAASREQVLPAVCDVVMRAKPHASQQSYASLEQQVSELFAQVAKRYEQRHPHNMMQGGVV</sequence>
<evidence type="ECO:0000256" key="5">
    <source>
        <dbReference type="ARBA" id="ARBA00022884"/>
    </source>
</evidence>
<evidence type="ECO:0000256" key="2">
    <source>
        <dbReference type="ARBA" id="ARBA00022722"/>
    </source>
</evidence>
<dbReference type="AlphaFoldDB" id="A0AB39UIF2"/>
<keyword evidence="1 6" id="KW-0819">tRNA processing</keyword>
<reference evidence="9" key="1">
    <citation type="submission" date="2023-07" db="EMBL/GenBank/DDBJ databases">
        <title>Bifidobacterium aquikefiriaerophilum sp. nov. and Bifidobacterium eccum sp. nov., isolated from water kefir.</title>
        <authorList>
            <person name="Breselge S."/>
            <person name="Bellassi P."/>
            <person name="Barcenilla C."/>
            <person name="Alvarez-Ordonez A."/>
            <person name="Morelli L."/>
            <person name="Cotter P.D."/>
        </authorList>
    </citation>
    <scope>NUCLEOTIDE SEQUENCE</scope>
    <source>
        <strain evidence="9">WK013_4_14</strain>
        <strain evidence="8">WK048_4_13</strain>
    </source>
</reference>
<dbReference type="SUPFAM" id="SSF54211">
    <property type="entry name" value="Ribosomal protein S5 domain 2-like"/>
    <property type="match status" value="1"/>
</dbReference>
<gene>
    <name evidence="6 9" type="primary">rnpA</name>
    <name evidence="9" type="ORF">QN216_00590</name>
    <name evidence="8" type="ORF">QN217_09855</name>
</gene>
<name>A0AB39UIF2_9BIFI</name>
<evidence type="ECO:0000313" key="8">
    <source>
        <dbReference type="EMBL" id="XDS46411.1"/>
    </source>
</evidence>
<dbReference type="InterPro" id="IPR000100">
    <property type="entry name" value="RNase_P"/>
</dbReference>
<dbReference type="PANTHER" id="PTHR33992">
    <property type="entry name" value="RIBONUCLEASE P PROTEIN COMPONENT"/>
    <property type="match status" value="1"/>
</dbReference>
<dbReference type="GO" id="GO:0004526">
    <property type="term" value="F:ribonuclease P activity"/>
    <property type="evidence" value="ECO:0007669"/>
    <property type="project" value="UniProtKB-UniRule"/>
</dbReference>
<dbReference type="NCBIfam" id="TIGR00188">
    <property type="entry name" value="rnpA"/>
    <property type="match status" value="1"/>
</dbReference>
<evidence type="ECO:0000256" key="6">
    <source>
        <dbReference type="HAMAP-Rule" id="MF_00227"/>
    </source>
</evidence>
<keyword evidence="3 6" id="KW-0255">Endonuclease</keyword>
<evidence type="ECO:0000256" key="1">
    <source>
        <dbReference type="ARBA" id="ARBA00022694"/>
    </source>
</evidence>
<keyword evidence="4 6" id="KW-0378">Hydrolase</keyword>
<proteinExistence type="inferred from homology"/>
<comment type="similarity">
    <text evidence="6">Belongs to the RnpA family.</text>
</comment>
<dbReference type="InterPro" id="IPR014721">
    <property type="entry name" value="Ribsml_uS5_D2-typ_fold_subgr"/>
</dbReference>
<dbReference type="Gene3D" id="3.30.230.10">
    <property type="match status" value="1"/>
</dbReference>
<keyword evidence="2 6" id="KW-0540">Nuclease</keyword>
<dbReference type="EMBL" id="CP129675">
    <property type="protein sequence ID" value="XDS46411.1"/>
    <property type="molecule type" value="Genomic_DNA"/>
</dbReference>
<comment type="function">
    <text evidence="6">RNaseP catalyzes the removal of the 5'-leader sequence from pre-tRNA to produce the mature 5'-terminus. It can also cleave other RNA substrates such as 4.5S RNA. The protein component plays an auxiliary but essential role in vivo by binding to the 5'-leader sequence and broadening the substrate specificity of the ribozyme.</text>
</comment>
<dbReference type="HAMAP" id="MF_00227">
    <property type="entry name" value="RNase_P"/>
    <property type="match status" value="1"/>
</dbReference>
<evidence type="ECO:0000313" key="9">
    <source>
        <dbReference type="EMBL" id="XDS48809.1"/>
    </source>
</evidence>
<dbReference type="RefSeq" id="WP_369342778.1">
    <property type="nucleotide sequence ID" value="NZ_CP129675.1"/>
</dbReference>
<dbReference type="PANTHER" id="PTHR33992:SF1">
    <property type="entry name" value="RIBONUCLEASE P PROTEIN COMPONENT"/>
    <property type="match status" value="1"/>
</dbReference>
<dbReference type="GO" id="GO:0001682">
    <property type="term" value="P:tRNA 5'-leader removal"/>
    <property type="evidence" value="ECO:0007669"/>
    <property type="project" value="UniProtKB-UniRule"/>
</dbReference>
<organism evidence="9">
    <name type="scientific">Bifidobacterium fermentum</name>
    <dbReference type="NCBI Taxonomy" id="3059035"/>
    <lineage>
        <taxon>Bacteria</taxon>
        <taxon>Bacillati</taxon>
        <taxon>Actinomycetota</taxon>
        <taxon>Actinomycetes</taxon>
        <taxon>Bifidobacteriales</taxon>
        <taxon>Bifidobacteriaceae</taxon>
        <taxon>Bifidobacterium</taxon>
    </lineage>
</organism>
<dbReference type="GO" id="GO:0000049">
    <property type="term" value="F:tRNA binding"/>
    <property type="evidence" value="ECO:0007669"/>
    <property type="project" value="UniProtKB-UniRule"/>
</dbReference>
<evidence type="ECO:0000256" key="4">
    <source>
        <dbReference type="ARBA" id="ARBA00022801"/>
    </source>
</evidence>
<dbReference type="Pfam" id="PF00825">
    <property type="entry name" value="Ribonuclease_P"/>
    <property type="match status" value="1"/>
</dbReference>
<dbReference type="GO" id="GO:0042781">
    <property type="term" value="F:3'-tRNA processing endoribonuclease activity"/>
    <property type="evidence" value="ECO:0007669"/>
    <property type="project" value="TreeGrafter"/>
</dbReference>
<keyword evidence="5 6" id="KW-0694">RNA-binding</keyword>
<dbReference type="InterPro" id="IPR020568">
    <property type="entry name" value="Ribosomal_Su5_D2-typ_SF"/>
</dbReference>
<dbReference type="EC" id="3.1.26.5" evidence="6 7"/>
<evidence type="ECO:0000256" key="7">
    <source>
        <dbReference type="NCBIfam" id="TIGR00188"/>
    </source>
</evidence>
<dbReference type="GO" id="GO:0030677">
    <property type="term" value="C:ribonuclease P complex"/>
    <property type="evidence" value="ECO:0007669"/>
    <property type="project" value="TreeGrafter"/>
</dbReference>
<comment type="subunit">
    <text evidence="6">Consists of a catalytic RNA component (M1 or rnpB) and a protein subunit.</text>
</comment>
<dbReference type="EMBL" id="CP129682">
    <property type="protein sequence ID" value="XDS48809.1"/>
    <property type="molecule type" value="Genomic_DNA"/>
</dbReference>
<accession>A0AB39UIF2</accession>
<protein>
    <recommendedName>
        <fullName evidence="6 7">Ribonuclease P protein component</fullName>
        <shortName evidence="6">RNase P protein</shortName>
        <shortName evidence="6">RNaseP protein</shortName>
        <ecNumber evidence="6 7">3.1.26.5</ecNumber>
    </recommendedName>
    <alternativeName>
        <fullName evidence="6">Protein C5</fullName>
    </alternativeName>
</protein>
<evidence type="ECO:0000256" key="3">
    <source>
        <dbReference type="ARBA" id="ARBA00022759"/>
    </source>
</evidence>
<comment type="catalytic activity">
    <reaction evidence="6">
        <text>Endonucleolytic cleavage of RNA, removing 5'-extranucleotides from tRNA precursor.</text>
        <dbReference type="EC" id="3.1.26.5"/>
    </reaction>
</comment>